<feature type="transmembrane region" description="Helical" evidence="2">
    <location>
        <begin position="57"/>
        <end position="79"/>
    </location>
</feature>
<evidence type="ECO:0000313" key="4">
    <source>
        <dbReference type="Proteomes" id="UP000193498"/>
    </source>
</evidence>
<dbReference type="AlphaFoldDB" id="A0A1Y1YJL7"/>
<keyword evidence="2" id="KW-1133">Transmembrane helix</keyword>
<comment type="caution">
    <text evidence="3">The sequence shown here is derived from an EMBL/GenBank/DDBJ whole genome shotgun (WGS) entry which is preliminary data.</text>
</comment>
<dbReference type="Proteomes" id="UP000193498">
    <property type="component" value="Unassembled WGS sequence"/>
</dbReference>
<proteinExistence type="predicted"/>
<dbReference type="InParanoid" id="A0A1Y1YJL7"/>
<gene>
    <name evidence="3" type="ORF">K493DRAFT_313774</name>
</gene>
<name>A0A1Y1YJL7_9FUNG</name>
<protein>
    <recommendedName>
        <fullName evidence="5">Vacuolar ATPase assembly integral membrane protein VMA21</fullName>
    </recommendedName>
</protein>
<keyword evidence="2" id="KW-0812">Transmembrane</keyword>
<evidence type="ECO:0000256" key="1">
    <source>
        <dbReference type="SAM" id="MobiDB-lite"/>
    </source>
</evidence>
<evidence type="ECO:0000256" key="2">
    <source>
        <dbReference type="SAM" id="Phobius"/>
    </source>
</evidence>
<keyword evidence="4" id="KW-1185">Reference proteome</keyword>
<feature type="region of interest" description="Disordered" evidence="1">
    <location>
        <begin position="1"/>
        <end position="20"/>
    </location>
</feature>
<feature type="transmembrane region" description="Helical" evidence="2">
    <location>
        <begin position="25"/>
        <end position="45"/>
    </location>
</feature>
<dbReference type="EMBL" id="MCFE01000119">
    <property type="protein sequence ID" value="ORX98158.1"/>
    <property type="molecule type" value="Genomic_DNA"/>
</dbReference>
<accession>A0A1Y1YJL7</accession>
<sequence>MSESEAKASSSASTPKPKVQVSRDVVLKLVFFVIILAALPITAFYKALEYFEGNYIYSAGVAVILANVIVFGYVLVAVFEEISDKKNTTKAKQT</sequence>
<evidence type="ECO:0008006" key="5">
    <source>
        <dbReference type="Google" id="ProtNLM"/>
    </source>
</evidence>
<organism evidence="3 4">
    <name type="scientific">Basidiobolus meristosporus CBS 931.73</name>
    <dbReference type="NCBI Taxonomy" id="1314790"/>
    <lineage>
        <taxon>Eukaryota</taxon>
        <taxon>Fungi</taxon>
        <taxon>Fungi incertae sedis</taxon>
        <taxon>Zoopagomycota</taxon>
        <taxon>Entomophthoromycotina</taxon>
        <taxon>Basidiobolomycetes</taxon>
        <taxon>Basidiobolales</taxon>
        <taxon>Basidiobolaceae</taxon>
        <taxon>Basidiobolus</taxon>
    </lineage>
</organism>
<reference evidence="3 4" key="1">
    <citation type="submission" date="2016-07" db="EMBL/GenBank/DDBJ databases">
        <title>Pervasive Adenine N6-methylation of Active Genes in Fungi.</title>
        <authorList>
            <consortium name="DOE Joint Genome Institute"/>
            <person name="Mondo S.J."/>
            <person name="Dannebaum R.O."/>
            <person name="Kuo R.C."/>
            <person name="Labutti K."/>
            <person name="Haridas S."/>
            <person name="Kuo A."/>
            <person name="Salamov A."/>
            <person name="Ahrendt S.R."/>
            <person name="Lipzen A."/>
            <person name="Sullivan W."/>
            <person name="Andreopoulos W.B."/>
            <person name="Clum A."/>
            <person name="Lindquist E."/>
            <person name="Daum C."/>
            <person name="Ramamoorthy G.K."/>
            <person name="Gryganskyi A."/>
            <person name="Culley D."/>
            <person name="Magnuson J.K."/>
            <person name="James T.Y."/>
            <person name="O'Malley M.A."/>
            <person name="Stajich J.E."/>
            <person name="Spatafora J.W."/>
            <person name="Visel A."/>
            <person name="Grigoriev I.V."/>
        </authorList>
    </citation>
    <scope>NUCLEOTIDE SEQUENCE [LARGE SCALE GENOMIC DNA]</scope>
    <source>
        <strain evidence="3 4">CBS 931.73</strain>
    </source>
</reference>
<dbReference type="OrthoDB" id="160405at2759"/>
<dbReference type="STRING" id="1314790.A0A1Y1YJL7"/>
<keyword evidence="2" id="KW-0472">Membrane</keyword>
<evidence type="ECO:0000313" key="3">
    <source>
        <dbReference type="EMBL" id="ORX98158.1"/>
    </source>
</evidence>